<feature type="modified residue" description="N6-carboxylysine" evidence="11">
    <location>
        <position position="229"/>
    </location>
</feature>
<dbReference type="OrthoDB" id="9800958at2"/>
<keyword evidence="8 11" id="KW-0573">Peptidoglycan synthesis</keyword>
<feature type="binding site" evidence="11">
    <location>
        <begin position="120"/>
        <end position="126"/>
    </location>
    <ligand>
        <name>ATP</name>
        <dbReference type="ChEBI" id="CHEBI:30616"/>
    </ligand>
</feature>
<dbReference type="Gene3D" id="3.90.190.20">
    <property type="entry name" value="Mur ligase, C-terminal domain"/>
    <property type="match status" value="1"/>
</dbReference>
<dbReference type="GO" id="GO:0051301">
    <property type="term" value="P:cell division"/>
    <property type="evidence" value="ECO:0007669"/>
    <property type="project" value="UniProtKB-KW"/>
</dbReference>
<dbReference type="EMBL" id="FNVA01000006">
    <property type="protein sequence ID" value="SEG54776.1"/>
    <property type="molecule type" value="Genomic_DNA"/>
</dbReference>
<keyword evidence="2 11" id="KW-0963">Cytoplasm</keyword>
<feature type="domain" description="Mur ligase central" evidence="15">
    <location>
        <begin position="118"/>
        <end position="325"/>
    </location>
</feature>
<evidence type="ECO:0000256" key="4">
    <source>
        <dbReference type="ARBA" id="ARBA00022618"/>
    </source>
</evidence>
<dbReference type="Gene3D" id="3.40.1390.10">
    <property type="entry name" value="MurE/MurF, N-terminal domain"/>
    <property type="match status" value="1"/>
</dbReference>
<dbReference type="GO" id="GO:0000287">
    <property type="term" value="F:magnesium ion binding"/>
    <property type="evidence" value="ECO:0007669"/>
    <property type="project" value="UniProtKB-UniRule"/>
</dbReference>
<evidence type="ECO:0000256" key="3">
    <source>
        <dbReference type="ARBA" id="ARBA00022598"/>
    </source>
</evidence>
<evidence type="ECO:0000256" key="1">
    <source>
        <dbReference type="ARBA" id="ARBA00005898"/>
    </source>
</evidence>
<proteinExistence type="inferred from homology"/>
<dbReference type="InterPro" id="IPR036615">
    <property type="entry name" value="Mur_ligase_C_dom_sf"/>
</dbReference>
<feature type="domain" description="Mur ligase N-terminal catalytic" evidence="13">
    <location>
        <begin position="23"/>
        <end position="100"/>
    </location>
</feature>
<dbReference type="Pfam" id="PF08245">
    <property type="entry name" value="Mur_ligase_M"/>
    <property type="match status" value="1"/>
</dbReference>
<comment type="similarity">
    <text evidence="1 11">Belongs to the MurCDEF family. MurE subfamily.</text>
</comment>
<comment type="cofactor">
    <cofactor evidence="11">
        <name>Mg(2+)</name>
        <dbReference type="ChEBI" id="CHEBI:18420"/>
    </cofactor>
</comment>
<sequence length="516" mass="55105">MQWTEAIADVTTLETAGPSSVAVTGVQYDSRRVVAGDVFVAMRGGTTDGNRYVDAAIAKGASAIVTDTRETFNALKVAHPALALALVGEGHTAGRRALAEISAAVFGHPEQKLGLIAVTGTNGKTTTTLLTEQLLRSVGRRSVLIGTIEVHVGDEVRESPHTTPESRDVLEIFAEGVAAGCTEAVMEMSSHALDQERVWKLPVDVAIFTNLTQDHLDYHVTMERYAAAKARLFEGVGAPAPRVVVLNADDPYCARMAQARSDTAQVMRYGIEAWVEAANYRAVDVELHAGETNFFLATPKGAVEITMPLTGRVNVYNFLAAACAAMARGMTMEEIAVAAPTLKQVPGRFEVVAGSREANFTVVVDYAHTDDALKNLLILAHDLVSPHGGNVITLFGCGGDRDRTKRPKMGRVAAAESDLVVVTSDNPRSEDPSAIIQEIVTGMMMADGSYMGDFVVEEDRRAAIEVAIRAAKPGDIVLLAGKGHEKTQIFADHTVPFDDVAEAARVLETLQGEQNA</sequence>
<dbReference type="Pfam" id="PF02875">
    <property type="entry name" value="Mur_ligase_C"/>
    <property type="match status" value="1"/>
</dbReference>
<dbReference type="GO" id="GO:0004326">
    <property type="term" value="F:tetrahydrofolylpolyglutamate synthase activity"/>
    <property type="evidence" value="ECO:0007669"/>
    <property type="project" value="InterPro"/>
</dbReference>
<dbReference type="Pfam" id="PF01225">
    <property type="entry name" value="Mur_ligase"/>
    <property type="match status" value="1"/>
</dbReference>
<keyword evidence="4 11" id="KW-0132">Cell division</keyword>
<dbReference type="HAMAP" id="MF_00208">
    <property type="entry name" value="MurE"/>
    <property type="match status" value="1"/>
</dbReference>
<protein>
    <recommendedName>
        <fullName evidence="11">UDP-N-acetylmuramoyl-L-alanyl-D-glutamate--2,6-diaminopimelate ligase</fullName>
        <ecNumber evidence="11">6.3.2.13</ecNumber>
    </recommendedName>
    <alternativeName>
        <fullName evidence="11">Meso-A2pm-adding enzyme</fullName>
    </alternativeName>
    <alternativeName>
        <fullName evidence="11">Meso-diaminopimelate-adding enzyme</fullName>
    </alternativeName>
    <alternativeName>
        <fullName evidence="11">UDP-MurNAc-L-Ala-D-Glu:meso-diaminopimelate ligase</fullName>
    </alternativeName>
    <alternativeName>
        <fullName evidence="11">UDP-MurNAc-tripeptide synthetase</fullName>
    </alternativeName>
    <alternativeName>
        <fullName evidence="11">UDP-N-acetylmuramyl-tripeptide synthetase</fullName>
    </alternativeName>
</protein>
<feature type="binding site" evidence="11">
    <location>
        <position position="481"/>
    </location>
    <ligand>
        <name>meso-2,6-diaminopimelate</name>
        <dbReference type="ChEBI" id="CHEBI:57791"/>
    </ligand>
</feature>
<dbReference type="UniPathway" id="UPA00219"/>
<evidence type="ECO:0000256" key="10">
    <source>
        <dbReference type="ARBA" id="ARBA00023316"/>
    </source>
</evidence>
<keyword evidence="6 11" id="KW-0067">ATP-binding</keyword>
<dbReference type="InterPro" id="IPR013221">
    <property type="entry name" value="Mur_ligase_cen"/>
</dbReference>
<feature type="binding site" evidence="11">
    <location>
        <begin position="425"/>
        <end position="428"/>
    </location>
    <ligand>
        <name>meso-2,6-diaminopimelate</name>
        <dbReference type="ChEBI" id="CHEBI:57791"/>
    </ligand>
</feature>
<dbReference type="PROSITE" id="PS01011">
    <property type="entry name" value="FOLYLPOLYGLU_SYNT_1"/>
    <property type="match status" value="1"/>
</dbReference>
<comment type="function">
    <text evidence="11">Catalyzes the addition of meso-diaminopimelic acid to the nucleotide precursor UDP-N-acetylmuramoyl-L-alanyl-D-glutamate (UMAG) in the biosynthesis of bacterial cell-wall peptidoglycan.</text>
</comment>
<feature type="binding site" evidence="11">
    <location>
        <position position="197"/>
    </location>
    <ligand>
        <name>UDP-N-acetyl-alpha-D-muramoyl-L-alanyl-D-glutamate</name>
        <dbReference type="ChEBI" id="CHEBI:83900"/>
    </ligand>
</feature>
<accession>A0A1H6B3R2</accession>
<feature type="binding site" evidence="11">
    <location>
        <position position="30"/>
    </location>
    <ligand>
        <name>UDP-N-acetyl-alpha-D-muramoyl-L-alanyl-D-glutamate</name>
        <dbReference type="ChEBI" id="CHEBI:83900"/>
    </ligand>
</feature>
<dbReference type="GO" id="GO:0005524">
    <property type="term" value="F:ATP binding"/>
    <property type="evidence" value="ECO:0007669"/>
    <property type="project" value="UniProtKB-UniRule"/>
</dbReference>
<dbReference type="InterPro" id="IPR005761">
    <property type="entry name" value="UDP-N-AcMur-Glu-dNH2Pim_ligase"/>
</dbReference>
<keyword evidence="9 11" id="KW-0131">Cell cycle</keyword>
<feature type="binding site" evidence="11">
    <location>
        <begin position="162"/>
        <end position="163"/>
    </location>
    <ligand>
        <name>UDP-N-acetyl-alpha-D-muramoyl-L-alanyl-D-glutamate</name>
        <dbReference type="ChEBI" id="CHEBI:83900"/>
    </ligand>
</feature>
<name>A0A1H6B3R2_9BACT</name>
<dbReference type="GO" id="GO:0008765">
    <property type="term" value="F:UDP-N-acetylmuramoylalanyl-D-glutamate-2,6-diaminopimelate ligase activity"/>
    <property type="evidence" value="ECO:0007669"/>
    <property type="project" value="UniProtKB-UniRule"/>
</dbReference>
<dbReference type="InterPro" id="IPR018109">
    <property type="entry name" value="Folylpolyglutamate_synth_CS"/>
</dbReference>
<comment type="catalytic activity">
    <reaction evidence="11">
        <text>UDP-N-acetyl-alpha-D-muramoyl-L-alanyl-D-glutamate + meso-2,6-diaminopimelate + ATP = UDP-N-acetyl-alpha-D-muramoyl-L-alanyl-gamma-D-glutamyl-meso-2,6-diaminopimelate + ADP + phosphate + H(+)</text>
        <dbReference type="Rhea" id="RHEA:23676"/>
        <dbReference type="ChEBI" id="CHEBI:15378"/>
        <dbReference type="ChEBI" id="CHEBI:30616"/>
        <dbReference type="ChEBI" id="CHEBI:43474"/>
        <dbReference type="ChEBI" id="CHEBI:57791"/>
        <dbReference type="ChEBI" id="CHEBI:83900"/>
        <dbReference type="ChEBI" id="CHEBI:83905"/>
        <dbReference type="ChEBI" id="CHEBI:456216"/>
        <dbReference type="EC" id="6.3.2.13"/>
    </reaction>
</comment>
<comment type="subcellular location">
    <subcellularLocation>
        <location evidence="11 12">Cytoplasm</location>
    </subcellularLocation>
</comment>
<dbReference type="SUPFAM" id="SSF63418">
    <property type="entry name" value="MurE/MurF N-terminal domain"/>
    <property type="match status" value="1"/>
</dbReference>
<feature type="binding site" evidence="11">
    <location>
        <position position="401"/>
    </location>
    <ligand>
        <name>meso-2,6-diaminopimelate</name>
        <dbReference type="ChEBI" id="CHEBI:57791"/>
    </ligand>
</feature>
<keyword evidence="5 11" id="KW-0547">Nucleotide-binding</keyword>
<dbReference type="RefSeq" id="WP_103934306.1">
    <property type="nucleotide sequence ID" value="NZ_FNVA01000006.1"/>
</dbReference>
<evidence type="ECO:0000256" key="7">
    <source>
        <dbReference type="ARBA" id="ARBA00022960"/>
    </source>
</evidence>
<evidence type="ECO:0000256" key="5">
    <source>
        <dbReference type="ARBA" id="ARBA00022741"/>
    </source>
</evidence>
<dbReference type="SUPFAM" id="SSF53623">
    <property type="entry name" value="MurD-like peptide ligases, catalytic domain"/>
    <property type="match status" value="1"/>
</dbReference>
<dbReference type="PANTHER" id="PTHR23135:SF4">
    <property type="entry name" value="UDP-N-ACETYLMURAMOYL-L-ALANYL-D-GLUTAMATE--2,6-DIAMINOPIMELATE LIGASE MURE HOMOLOG, CHLOROPLASTIC"/>
    <property type="match status" value="1"/>
</dbReference>
<feature type="binding site" evidence="11">
    <location>
        <position position="485"/>
    </location>
    <ligand>
        <name>meso-2,6-diaminopimelate</name>
        <dbReference type="ChEBI" id="CHEBI:57791"/>
    </ligand>
</feature>
<evidence type="ECO:0000256" key="8">
    <source>
        <dbReference type="ARBA" id="ARBA00022984"/>
    </source>
</evidence>
<feature type="short sequence motif" description="Meso-diaminopimelate recognition motif" evidence="11">
    <location>
        <begin position="425"/>
        <end position="428"/>
    </location>
</feature>
<dbReference type="NCBIfam" id="NF001126">
    <property type="entry name" value="PRK00139.1-4"/>
    <property type="match status" value="1"/>
</dbReference>
<dbReference type="PANTHER" id="PTHR23135">
    <property type="entry name" value="MUR LIGASE FAMILY MEMBER"/>
    <property type="match status" value="1"/>
</dbReference>
<evidence type="ECO:0000313" key="17">
    <source>
        <dbReference type="Proteomes" id="UP000236728"/>
    </source>
</evidence>
<evidence type="ECO:0000259" key="15">
    <source>
        <dbReference type="Pfam" id="PF08245"/>
    </source>
</evidence>
<evidence type="ECO:0000256" key="2">
    <source>
        <dbReference type="ARBA" id="ARBA00022490"/>
    </source>
</evidence>
<evidence type="ECO:0000259" key="13">
    <source>
        <dbReference type="Pfam" id="PF01225"/>
    </source>
</evidence>
<evidence type="ECO:0000313" key="16">
    <source>
        <dbReference type="EMBL" id="SEG54776.1"/>
    </source>
</evidence>
<feature type="binding site" evidence="11">
    <location>
        <position position="195"/>
    </location>
    <ligand>
        <name>UDP-N-acetyl-alpha-D-muramoyl-L-alanyl-D-glutamate</name>
        <dbReference type="ChEBI" id="CHEBI:83900"/>
    </ligand>
</feature>
<comment type="caution">
    <text evidence="11">Lacks conserved residue(s) required for the propagation of feature annotation.</text>
</comment>
<organism evidence="16 17">
    <name type="scientific">Bryocella elongata</name>
    <dbReference type="NCBI Taxonomy" id="863522"/>
    <lineage>
        <taxon>Bacteria</taxon>
        <taxon>Pseudomonadati</taxon>
        <taxon>Acidobacteriota</taxon>
        <taxon>Terriglobia</taxon>
        <taxon>Terriglobales</taxon>
        <taxon>Acidobacteriaceae</taxon>
        <taxon>Bryocella</taxon>
    </lineage>
</organism>
<evidence type="ECO:0000259" key="14">
    <source>
        <dbReference type="Pfam" id="PF02875"/>
    </source>
</evidence>
<reference evidence="16 17" key="1">
    <citation type="submission" date="2016-10" db="EMBL/GenBank/DDBJ databases">
        <authorList>
            <person name="de Groot N.N."/>
        </authorList>
    </citation>
    <scope>NUCLEOTIDE SEQUENCE [LARGE SCALE GENOMIC DNA]</scope>
    <source>
        <strain evidence="16 17">DSM 22489</strain>
    </source>
</reference>
<keyword evidence="7 11" id="KW-0133">Cell shape</keyword>
<dbReference type="InterPro" id="IPR036565">
    <property type="entry name" value="Mur-like_cat_sf"/>
</dbReference>
<keyword evidence="10 11" id="KW-0961">Cell wall biogenesis/degradation</keyword>
<comment type="PTM">
    <text evidence="11">Carboxylation is probably crucial for Mg(2+) binding and, consequently, for the gamma-phosphate positioning of ATP.</text>
</comment>
<dbReference type="Gene3D" id="3.40.1190.10">
    <property type="entry name" value="Mur-like, catalytic domain"/>
    <property type="match status" value="1"/>
</dbReference>
<dbReference type="NCBIfam" id="TIGR01085">
    <property type="entry name" value="murE"/>
    <property type="match status" value="1"/>
</dbReference>
<dbReference type="InterPro" id="IPR000713">
    <property type="entry name" value="Mur_ligase_N"/>
</dbReference>
<feature type="binding site" evidence="11">
    <location>
        <position position="189"/>
    </location>
    <ligand>
        <name>UDP-N-acetyl-alpha-D-muramoyl-L-alanyl-D-glutamate</name>
        <dbReference type="ChEBI" id="CHEBI:83900"/>
    </ligand>
</feature>
<feature type="domain" description="Mur ligase C-terminal" evidence="14">
    <location>
        <begin position="347"/>
        <end position="483"/>
    </location>
</feature>
<evidence type="ECO:0000256" key="11">
    <source>
        <dbReference type="HAMAP-Rule" id="MF_00208"/>
    </source>
</evidence>
<keyword evidence="11" id="KW-0460">Magnesium</keyword>
<dbReference type="GO" id="GO:0009252">
    <property type="term" value="P:peptidoglycan biosynthetic process"/>
    <property type="evidence" value="ECO:0007669"/>
    <property type="project" value="UniProtKB-UniRule"/>
</dbReference>
<dbReference type="InterPro" id="IPR035911">
    <property type="entry name" value="MurE/MurF_N"/>
</dbReference>
<dbReference type="GO" id="GO:0005737">
    <property type="term" value="C:cytoplasm"/>
    <property type="evidence" value="ECO:0007669"/>
    <property type="project" value="UniProtKB-SubCell"/>
</dbReference>
<dbReference type="Proteomes" id="UP000236728">
    <property type="component" value="Unassembled WGS sequence"/>
</dbReference>
<gene>
    <name evidence="11" type="primary">murE</name>
    <name evidence="16" type="ORF">SAMN05421819_3443</name>
</gene>
<dbReference type="AlphaFoldDB" id="A0A1H6B3R2"/>
<keyword evidence="3 11" id="KW-0436">Ligase</keyword>
<evidence type="ECO:0000256" key="6">
    <source>
        <dbReference type="ARBA" id="ARBA00022840"/>
    </source>
</evidence>
<comment type="pathway">
    <text evidence="11 12">Cell wall biogenesis; peptidoglycan biosynthesis.</text>
</comment>
<dbReference type="InterPro" id="IPR004101">
    <property type="entry name" value="Mur_ligase_C"/>
</dbReference>
<evidence type="ECO:0000256" key="12">
    <source>
        <dbReference type="RuleBase" id="RU004135"/>
    </source>
</evidence>
<keyword evidence="17" id="KW-1185">Reference proteome</keyword>
<evidence type="ECO:0000256" key="9">
    <source>
        <dbReference type="ARBA" id="ARBA00023306"/>
    </source>
</evidence>
<dbReference type="GO" id="GO:0008360">
    <property type="term" value="P:regulation of cell shape"/>
    <property type="evidence" value="ECO:0007669"/>
    <property type="project" value="UniProtKB-KW"/>
</dbReference>
<dbReference type="EC" id="6.3.2.13" evidence="11"/>
<dbReference type="GO" id="GO:0071555">
    <property type="term" value="P:cell wall organization"/>
    <property type="evidence" value="ECO:0007669"/>
    <property type="project" value="UniProtKB-KW"/>
</dbReference>
<dbReference type="SUPFAM" id="SSF53244">
    <property type="entry name" value="MurD-like peptide ligases, peptide-binding domain"/>
    <property type="match status" value="1"/>
</dbReference>